<sequence>MHVYCGPRVLVVGHGQLLLQLRFHLLLFGSWHFLRGRIWVEQFPFSFLGGRQDGDGGVLFFLFVVVVLELPFLPQLKLSLLVLWLEPLVLDEDLSFQLVGSGQGDAWLQRIRWQWFSEKQVTKDF</sequence>
<protein>
    <submittedName>
        <fullName evidence="1">Uncharacterized protein</fullName>
    </submittedName>
</protein>
<dbReference type="EMBL" id="GIFC01009666">
    <property type="protein sequence ID" value="MXU91749.1"/>
    <property type="molecule type" value="Transcribed_RNA"/>
</dbReference>
<dbReference type="AlphaFoldDB" id="A0A6B0UPK2"/>
<proteinExistence type="predicted"/>
<accession>A0A6B0UPK2</accession>
<evidence type="ECO:0000313" key="1">
    <source>
        <dbReference type="EMBL" id="MXU91749.1"/>
    </source>
</evidence>
<organism evidence="1">
    <name type="scientific">Ixodes ricinus</name>
    <name type="common">Common tick</name>
    <name type="synonym">Acarus ricinus</name>
    <dbReference type="NCBI Taxonomy" id="34613"/>
    <lineage>
        <taxon>Eukaryota</taxon>
        <taxon>Metazoa</taxon>
        <taxon>Ecdysozoa</taxon>
        <taxon>Arthropoda</taxon>
        <taxon>Chelicerata</taxon>
        <taxon>Arachnida</taxon>
        <taxon>Acari</taxon>
        <taxon>Parasitiformes</taxon>
        <taxon>Ixodida</taxon>
        <taxon>Ixodoidea</taxon>
        <taxon>Ixodidae</taxon>
        <taxon>Ixodinae</taxon>
        <taxon>Ixodes</taxon>
    </lineage>
</organism>
<reference evidence="1" key="1">
    <citation type="submission" date="2019-12" db="EMBL/GenBank/DDBJ databases">
        <title>An insight into the sialome of adult female Ixodes ricinus ticks feeding for 6 days.</title>
        <authorList>
            <person name="Perner J."/>
            <person name="Ribeiro J.M.C."/>
        </authorList>
    </citation>
    <scope>NUCLEOTIDE SEQUENCE</scope>
    <source>
        <strain evidence="1">Semi-engorged</strain>
        <tissue evidence="1">Salivary glands</tissue>
    </source>
</reference>
<name>A0A6B0UPK2_IXORI</name>